<proteinExistence type="predicted"/>
<sequence length="359" mass="40406">MKAGDTVRYLNATGGGKVVKIEGNIAYVAEDDGFETPVLVKECVVVDPDGGITPKRKFGSNEPSKYEAPAVTHTRQAAPEKEQTPEAEETPEGETLNIVLGYEAAEIKHLNTSTFDAYIVNDSNYYLYLVYASRCGDGIWDCRYNGIVEPNTQVLLEELTHDDLTDLERVSIQYVAFKQGKAFKLKNPAAVEFRVDATKFYKMHCFHENMYFDNPVIAFDIVKNDVPQRTMIIDSSMLEQAMREKKAADKPAKKPVTKHTGSNKKGEIIEVDLHINELLDSTNGLSNKDMLDVQLNEFRRVMNDNIRNKGQKIVFIHGKGEGVLRKALLDELRHKYKNCDAQDASFREYGFGATLITVH</sequence>
<name>A0A9D9IMZ4_9BACT</name>
<evidence type="ECO:0000256" key="1">
    <source>
        <dbReference type="SAM" id="MobiDB-lite"/>
    </source>
</evidence>
<gene>
    <name evidence="3" type="ORF">IAB88_00610</name>
</gene>
<evidence type="ECO:0000313" key="4">
    <source>
        <dbReference type="Proteomes" id="UP000823598"/>
    </source>
</evidence>
<dbReference type="InterPro" id="IPR002625">
    <property type="entry name" value="Smr_dom"/>
</dbReference>
<dbReference type="Gene3D" id="3.30.1370.110">
    <property type="match status" value="1"/>
</dbReference>
<dbReference type="PROSITE" id="PS50828">
    <property type="entry name" value="SMR"/>
    <property type="match status" value="1"/>
</dbReference>
<comment type="caution">
    <text evidence="3">The sequence shown here is derived from an EMBL/GenBank/DDBJ whole genome shotgun (WGS) entry which is preliminary data.</text>
</comment>
<accession>A0A9D9IMZ4</accession>
<dbReference type="Gene3D" id="2.60.40.1600">
    <property type="entry name" value="Smr-associated-like"/>
    <property type="match status" value="1"/>
</dbReference>
<dbReference type="AlphaFoldDB" id="A0A9D9IMZ4"/>
<dbReference type="InterPro" id="IPR018598">
    <property type="entry name" value="DUF2027"/>
</dbReference>
<organism evidence="3 4">
    <name type="scientific">Candidatus Limisoma faecipullorum</name>
    <dbReference type="NCBI Taxonomy" id="2840854"/>
    <lineage>
        <taxon>Bacteria</taxon>
        <taxon>Pseudomonadati</taxon>
        <taxon>Bacteroidota</taxon>
        <taxon>Bacteroidia</taxon>
        <taxon>Bacteroidales</taxon>
        <taxon>Candidatus Limisoma</taxon>
    </lineage>
</organism>
<dbReference type="Pfam" id="PF09640">
    <property type="entry name" value="DUF2027"/>
    <property type="match status" value="1"/>
</dbReference>
<evidence type="ECO:0000259" key="2">
    <source>
        <dbReference type="PROSITE" id="PS50828"/>
    </source>
</evidence>
<dbReference type="SUPFAM" id="SSF158949">
    <property type="entry name" value="Smr-associated domain-like"/>
    <property type="match status" value="1"/>
</dbReference>
<feature type="domain" description="Smr" evidence="2">
    <location>
        <begin position="289"/>
        <end position="359"/>
    </location>
</feature>
<dbReference type="InterPro" id="IPR036063">
    <property type="entry name" value="Smr_dom_sf"/>
</dbReference>
<reference evidence="3" key="1">
    <citation type="submission" date="2020-10" db="EMBL/GenBank/DDBJ databases">
        <authorList>
            <person name="Gilroy R."/>
        </authorList>
    </citation>
    <scope>NUCLEOTIDE SEQUENCE</scope>
    <source>
        <strain evidence="3">6919</strain>
    </source>
</reference>
<dbReference type="Proteomes" id="UP000823598">
    <property type="component" value="Unassembled WGS sequence"/>
</dbReference>
<protein>
    <submittedName>
        <fullName evidence="3">DUF2027 domain-containing protein</fullName>
    </submittedName>
</protein>
<evidence type="ECO:0000313" key="3">
    <source>
        <dbReference type="EMBL" id="MBO8475477.1"/>
    </source>
</evidence>
<dbReference type="EMBL" id="JADIMC010000010">
    <property type="protein sequence ID" value="MBO8475477.1"/>
    <property type="molecule type" value="Genomic_DNA"/>
</dbReference>
<dbReference type="Pfam" id="PF01713">
    <property type="entry name" value="Smr"/>
    <property type="match status" value="1"/>
</dbReference>
<feature type="region of interest" description="Disordered" evidence="1">
    <location>
        <begin position="54"/>
        <end position="92"/>
    </location>
</feature>
<reference evidence="3" key="2">
    <citation type="journal article" date="2021" name="PeerJ">
        <title>Extensive microbial diversity within the chicken gut microbiome revealed by metagenomics and culture.</title>
        <authorList>
            <person name="Gilroy R."/>
            <person name="Ravi A."/>
            <person name="Getino M."/>
            <person name="Pursley I."/>
            <person name="Horton D.L."/>
            <person name="Alikhan N.F."/>
            <person name="Baker D."/>
            <person name="Gharbi K."/>
            <person name="Hall N."/>
            <person name="Watson M."/>
            <person name="Adriaenssens E.M."/>
            <person name="Foster-Nyarko E."/>
            <person name="Jarju S."/>
            <person name="Secka A."/>
            <person name="Antonio M."/>
            <person name="Oren A."/>
            <person name="Chaudhuri R.R."/>
            <person name="La Ragione R."/>
            <person name="Hildebrand F."/>
            <person name="Pallen M.J."/>
        </authorList>
    </citation>
    <scope>NUCLEOTIDE SEQUENCE</scope>
    <source>
        <strain evidence="3">6919</strain>
    </source>
</reference>
<dbReference type="InterPro" id="IPR036781">
    <property type="entry name" value="Smr_assoc-like_sf"/>
</dbReference>